<comment type="similarity">
    <text evidence="4">Belongs to the LeuD family. LeuD type 1 subfamily.</text>
</comment>
<keyword evidence="10" id="KW-0100">Branched-chain amino acid biosynthesis</keyword>
<evidence type="ECO:0000256" key="1">
    <source>
        <dbReference type="ARBA" id="ARBA00000491"/>
    </source>
</evidence>
<proteinExistence type="inferred from homology"/>
<dbReference type="RefSeq" id="WP_136887059.1">
    <property type="nucleotide sequence ID" value="NZ_SUNI01000018.1"/>
</dbReference>
<dbReference type="InterPro" id="IPR015928">
    <property type="entry name" value="Aconitase/3IPM_dehydase_swvl"/>
</dbReference>
<dbReference type="UniPathway" id="UPA00048">
    <property type="reaction ID" value="UER00071"/>
</dbReference>
<evidence type="ECO:0000256" key="9">
    <source>
        <dbReference type="ARBA" id="ARBA00023239"/>
    </source>
</evidence>
<dbReference type="InterPro" id="IPR050075">
    <property type="entry name" value="LeuD"/>
</dbReference>
<dbReference type="EC" id="4.2.1.33" evidence="6"/>
<dbReference type="SUPFAM" id="SSF52016">
    <property type="entry name" value="LeuD/IlvD-like"/>
    <property type="match status" value="1"/>
</dbReference>
<dbReference type="NCBIfam" id="NF002458">
    <property type="entry name" value="PRK01641.1"/>
    <property type="match status" value="1"/>
</dbReference>
<feature type="domain" description="Aconitase A/isopropylmalate dehydratase small subunit swivel" evidence="11">
    <location>
        <begin position="1"/>
        <end position="119"/>
    </location>
</feature>
<comment type="subunit">
    <text evidence="5">Heterodimer of LeuC and LeuD.</text>
</comment>
<evidence type="ECO:0000256" key="5">
    <source>
        <dbReference type="ARBA" id="ARBA00011271"/>
    </source>
</evidence>
<dbReference type="InterPro" id="IPR000573">
    <property type="entry name" value="AconitaseA/IPMdHydase_ssu_swvl"/>
</dbReference>
<evidence type="ECO:0000256" key="7">
    <source>
        <dbReference type="ARBA" id="ARBA00022430"/>
    </source>
</evidence>
<protein>
    <recommendedName>
        <fullName evidence="6">3-isopropylmalate dehydratase</fullName>
        <ecNumber evidence="6">4.2.1.33</ecNumber>
    </recommendedName>
</protein>
<reference evidence="12 13" key="1">
    <citation type="submission" date="2019-04" db="EMBL/GenBank/DDBJ databases">
        <authorList>
            <person name="Li J."/>
        </authorList>
    </citation>
    <scope>NUCLEOTIDE SEQUENCE [LARGE SCALE GENOMIC DNA]</scope>
    <source>
        <strain evidence="12 13">KCTC 42687</strain>
    </source>
</reference>
<dbReference type="Gene3D" id="3.20.19.10">
    <property type="entry name" value="Aconitase, domain 4"/>
    <property type="match status" value="1"/>
</dbReference>
<dbReference type="CDD" id="cd01577">
    <property type="entry name" value="IPMI_Swivel"/>
    <property type="match status" value="1"/>
</dbReference>
<dbReference type="PANTHER" id="PTHR43345">
    <property type="entry name" value="3-ISOPROPYLMALATE DEHYDRATASE SMALL SUBUNIT 2-RELATED-RELATED"/>
    <property type="match status" value="1"/>
</dbReference>
<dbReference type="AlphaFoldDB" id="A0A4U0R7E5"/>
<evidence type="ECO:0000256" key="8">
    <source>
        <dbReference type="ARBA" id="ARBA00022605"/>
    </source>
</evidence>
<gene>
    <name evidence="12" type="primary">leuD</name>
    <name evidence="12" type="ORF">FA743_15755</name>
</gene>
<evidence type="ECO:0000313" key="13">
    <source>
        <dbReference type="Proteomes" id="UP000309747"/>
    </source>
</evidence>
<dbReference type="OrthoDB" id="9777465at2"/>
<dbReference type="InterPro" id="IPR004431">
    <property type="entry name" value="3-IsopropMal_deHydase_ssu"/>
</dbReference>
<evidence type="ECO:0000256" key="4">
    <source>
        <dbReference type="ARBA" id="ARBA00009845"/>
    </source>
</evidence>
<dbReference type="GO" id="GO:0009316">
    <property type="term" value="C:3-isopropylmalate dehydratase complex"/>
    <property type="evidence" value="ECO:0007669"/>
    <property type="project" value="InterPro"/>
</dbReference>
<name>A0A4U0R7E5_9RHOB</name>
<accession>A0A4U0R7E5</accession>
<dbReference type="InterPro" id="IPR033940">
    <property type="entry name" value="IPMI_Swivel"/>
</dbReference>
<comment type="pathway">
    <text evidence="3">Amino-acid biosynthesis; L-leucine biosynthesis; L-leucine from 3-methyl-2-oxobutanoate: step 2/4.</text>
</comment>
<dbReference type="Pfam" id="PF00694">
    <property type="entry name" value="Aconitase_C"/>
    <property type="match status" value="1"/>
</dbReference>
<keyword evidence="7" id="KW-0432">Leucine biosynthesis</keyword>
<sequence>MTPFVTETGPGVALPMDNIDTDQLIPARFMKRSRTEGYGEQLLFDLRHHADGSKRGDMALNHLSVPPMLLITGANFGCGSSREAAVYALVDHGIRCVVARSFADIFRNNAMRNGLLTVVCGDAEHSALTAYLSVAPGEAVTADLKAQTISWGQKKGFAFDIDANARRRLLLGMDELSETLEYSKEIEDFERRYLQHHPWIAPHFRGFPGRA</sequence>
<dbReference type="EMBL" id="SUNI01000018">
    <property type="protein sequence ID" value="TJZ90222.1"/>
    <property type="molecule type" value="Genomic_DNA"/>
</dbReference>
<dbReference type="GO" id="GO:0003861">
    <property type="term" value="F:3-isopropylmalate dehydratase activity"/>
    <property type="evidence" value="ECO:0007669"/>
    <property type="project" value="UniProtKB-EC"/>
</dbReference>
<evidence type="ECO:0000313" key="12">
    <source>
        <dbReference type="EMBL" id="TJZ90222.1"/>
    </source>
</evidence>
<organism evidence="12 13">
    <name type="scientific">Paracoccus gahaiensis</name>
    <dbReference type="NCBI Taxonomy" id="1706839"/>
    <lineage>
        <taxon>Bacteria</taxon>
        <taxon>Pseudomonadati</taxon>
        <taxon>Pseudomonadota</taxon>
        <taxon>Alphaproteobacteria</taxon>
        <taxon>Rhodobacterales</taxon>
        <taxon>Paracoccaceae</taxon>
        <taxon>Paracoccus</taxon>
    </lineage>
</organism>
<evidence type="ECO:0000259" key="11">
    <source>
        <dbReference type="Pfam" id="PF00694"/>
    </source>
</evidence>
<dbReference type="GO" id="GO:0009098">
    <property type="term" value="P:L-leucine biosynthetic process"/>
    <property type="evidence" value="ECO:0007669"/>
    <property type="project" value="UniProtKB-UniPathway"/>
</dbReference>
<evidence type="ECO:0000256" key="6">
    <source>
        <dbReference type="ARBA" id="ARBA00011998"/>
    </source>
</evidence>
<evidence type="ECO:0000256" key="10">
    <source>
        <dbReference type="ARBA" id="ARBA00023304"/>
    </source>
</evidence>
<evidence type="ECO:0000256" key="2">
    <source>
        <dbReference type="ARBA" id="ARBA00002695"/>
    </source>
</evidence>
<comment type="function">
    <text evidence="2">Catalyzes the isomerization between 2-isopropylmalate and 3-isopropylmalate, via the formation of 2-isopropylmaleate.</text>
</comment>
<comment type="catalytic activity">
    <reaction evidence="1">
        <text>(2R,3S)-3-isopropylmalate = (2S)-2-isopropylmalate</text>
        <dbReference type="Rhea" id="RHEA:32287"/>
        <dbReference type="ChEBI" id="CHEBI:1178"/>
        <dbReference type="ChEBI" id="CHEBI:35121"/>
        <dbReference type="EC" id="4.2.1.33"/>
    </reaction>
</comment>
<comment type="caution">
    <text evidence="12">The sequence shown here is derived from an EMBL/GenBank/DDBJ whole genome shotgun (WGS) entry which is preliminary data.</text>
</comment>
<evidence type="ECO:0000256" key="3">
    <source>
        <dbReference type="ARBA" id="ARBA00004729"/>
    </source>
</evidence>
<keyword evidence="9 12" id="KW-0456">Lyase</keyword>
<keyword evidence="8" id="KW-0028">Amino-acid biosynthesis</keyword>
<keyword evidence="13" id="KW-1185">Reference proteome</keyword>
<dbReference type="Proteomes" id="UP000309747">
    <property type="component" value="Unassembled WGS sequence"/>
</dbReference>
<dbReference type="PANTHER" id="PTHR43345:SF5">
    <property type="entry name" value="3-ISOPROPYLMALATE DEHYDRATASE SMALL SUBUNIT"/>
    <property type="match status" value="1"/>
</dbReference>
<dbReference type="NCBIfam" id="TIGR00171">
    <property type="entry name" value="leuD"/>
    <property type="match status" value="1"/>
</dbReference>